<accession>A0A8K0NTR0</accession>
<dbReference type="EMBL" id="JABELV010000003">
    <property type="protein sequence ID" value="KAG7575480.1"/>
    <property type="molecule type" value="Genomic_DNA"/>
</dbReference>
<name>A0A8K0NTR0_9TREE</name>
<dbReference type="OrthoDB" id="2596856at2759"/>
<evidence type="ECO:0000256" key="1">
    <source>
        <dbReference type="SAM" id="MobiDB-lite"/>
    </source>
</evidence>
<keyword evidence="4" id="KW-1185">Reference proteome</keyword>
<proteinExistence type="predicted"/>
<feature type="transmembrane region" description="Helical" evidence="2">
    <location>
        <begin position="74"/>
        <end position="97"/>
    </location>
</feature>
<gene>
    <name evidence="3" type="ORF">FFLO_00299</name>
</gene>
<comment type="caution">
    <text evidence="3">The sequence shown here is derived from an EMBL/GenBank/DDBJ whole genome shotgun (WGS) entry which is preliminary data.</text>
</comment>
<reference evidence="3" key="1">
    <citation type="submission" date="2020-04" db="EMBL/GenBank/DDBJ databases">
        <title>Analysis of mating type loci in Filobasidium floriforme.</title>
        <authorList>
            <person name="Nowrousian M."/>
        </authorList>
    </citation>
    <scope>NUCLEOTIDE SEQUENCE</scope>
    <source>
        <strain evidence="3">CBS 6242</strain>
    </source>
</reference>
<evidence type="ECO:0000256" key="2">
    <source>
        <dbReference type="SAM" id="Phobius"/>
    </source>
</evidence>
<protein>
    <submittedName>
        <fullName evidence="3">Uncharacterized protein</fullName>
    </submittedName>
</protein>
<sequence length="273" mass="29872">MSQPYSRPLTPTAVIIRKTQPIYLPLALLFLVFTVTSGPDSKFWWVKLETKQFGVINVGALGICDLKACGATGIGYAVVIVLSLVLWSIHLFFIFNIHVIVGQYRRTGWLVWIFPLIITILIGCLLAGDNLIVSDLRKEPGIVEVTRMPSFWLNIPAFISSFIWFFLSWDLHRLAKISTDPNLAAKKAAIENALNSRRQGSERPAESGGWGMFKPAQTASDETKGASLGGWGLPSMPWGAQEAKPASSTYQDSAPAASLLGSMWPGRASHAVV</sequence>
<evidence type="ECO:0000313" key="3">
    <source>
        <dbReference type="EMBL" id="KAG7575480.1"/>
    </source>
</evidence>
<dbReference type="AlphaFoldDB" id="A0A8K0NTR0"/>
<feature type="transmembrane region" description="Helical" evidence="2">
    <location>
        <begin position="21"/>
        <end position="38"/>
    </location>
</feature>
<keyword evidence="2" id="KW-1133">Transmembrane helix</keyword>
<feature type="region of interest" description="Disordered" evidence="1">
    <location>
        <begin position="195"/>
        <end position="226"/>
    </location>
</feature>
<evidence type="ECO:0000313" key="4">
    <source>
        <dbReference type="Proteomes" id="UP000812966"/>
    </source>
</evidence>
<feature type="transmembrane region" description="Helical" evidence="2">
    <location>
        <begin position="148"/>
        <end position="167"/>
    </location>
</feature>
<keyword evidence="2" id="KW-0472">Membrane</keyword>
<dbReference type="Proteomes" id="UP000812966">
    <property type="component" value="Unassembled WGS sequence"/>
</dbReference>
<feature type="transmembrane region" description="Helical" evidence="2">
    <location>
        <begin position="109"/>
        <end position="128"/>
    </location>
</feature>
<keyword evidence="2" id="KW-0812">Transmembrane</keyword>
<organism evidence="3 4">
    <name type="scientific">Filobasidium floriforme</name>
    <dbReference type="NCBI Taxonomy" id="5210"/>
    <lineage>
        <taxon>Eukaryota</taxon>
        <taxon>Fungi</taxon>
        <taxon>Dikarya</taxon>
        <taxon>Basidiomycota</taxon>
        <taxon>Agaricomycotina</taxon>
        <taxon>Tremellomycetes</taxon>
        <taxon>Filobasidiales</taxon>
        <taxon>Filobasidiaceae</taxon>
        <taxon>Filobasidium</taxon>
    </lineage>
</organism>